<dbReference type="Gene3D" id="3.30.450.20">
    <property type="entry name" value="PAS domain"/>
    <property type="match status" value="2"/>
</dbReference>
<dbReference type="CDD" id="cd19697">
    <property type="entry name" value="bHLH-PAS_NPAS4_PASD10"/>
    <property type="match status" value="1"/>
</dbReference>
<organism evidence="10 11">
    <name type="scientific">Cirrhinus molitorella</name>
    <name type="common">mud carp</name>
    <dbReference type="NCBI Taxonomy" id="172907"/>
    <lineage>
        <taxon>Eukaryota</taxon>
        <taxon>Metazoa</taxon>
        <taxon>Chordata</taxon>
        <taxon>Craniata</taxon>
        <taxon>Vertebrata</taxon>
        <taxon>Euteleostomi</taxon>
        <taxon>Actinopterygii</taxon>
        <taxon>Neopterygii</taxon>
        <taxon>Teleostei</taxon>
        <taxon>Ostariophysi</taxon>
        <taxon>Cypriniformes</taxon>
        <taxon>Cyprinidae</taxon>
        <taxon>Labeoninae</taxon>
        <taxon>Labeonini</taxon>
        <taxon>Cirrhinus</taxon>
    </lineage>
</organism>
<dbReference type="Pfam" id="PF23183">
    <property type="entry name" value="bHLH_NPAS4"/>
    <property type="match status" value="1"/>
</dbReference>
<keyword evidence="7" id="KW-0472">Membrane</keyword>
<keyword evidence="5" id="KW-0539">Nucleus</keyword>
<evidence type="ECO:0000256" key="6">
    <source>
        <dbReference type="SAM" id="Coils"/>
    </source>
</evidence>
<dbReference type="Gene3D" id="2.60.120.40">
    <property type="match status" value="1"/>
</dbReference>
<dbReference type="AlphaFoldDB" id="A0AA88PW39"/>
<proteinExistence type="predicted"/>
<evidence type="ECO:0000256" key="4">
    <source>
        <dbReference type="ARBA" id="ARBA00023163"/>
    </source>
</evidence>
<dbReference type="PANTHER" id="PTHR23043:SF37">
    <property type="entry name" value="NPAS4 PROTEIN"/>
    <property type="match status" value="1"/>
</dbReference>
<accession>A0AA88PW39</accession>
<dbReference type="GO" id="GO:0000977">
    <property type="term" value="F:RNA polymerase II transcription regulatory region sequence-specific DNA binding"/>
    <property type="evidence" value="ECO:0007669"/>
    <property type="project" value="TreeGrafter"/>
</dbReference>
<keyword evidence="6" id="KW-0175">Coiled coil</keyword>
<dbReference type="SUPFAM" id="SSF49842">
    <property type="entry name" value="TNF-like"/>
    <property type="match status" value="1"/>
</dbReference>
<dbReference type="CDD" id="cd00130">
    <property type="entry name" value="PAS"/>
    <property type="match status" value="2"/>
</dbReference>
<dbReference type="PRINTS" id="PR00007">
    <property type="entry name" value="COMPLEMNTC1Q"/>
</dbReference>
<gene>
    <name evidence="10" type="ORF">Q8A67_010679</name>
</gene>
<evidence type="ECO:0000259" key="9">
    <source>
        <dbReference type="PROSITE" id="PS50871"/>
    </source>
</evidence>
<feature type="transmembrane region" description="Helical" evidence="7">
    <location>
        <begin position="7"/>
        <end position="24"/>
    </location>
</feature>
<dbReference type="PANTHER" id="PTHR23043">
    <property type="entry name" value="HYPOXIA-INDUCIBLE FACTOR 1 ALPHA"/>
    <property type="match status" value="1"/>
</dbReference>
<evidence type="ECO:0000256" key="5">
    <source>
        <dbReference type="ARBA" id="ARBA00023242"/>
    </source>
</evidence>
<dbReference type="InterPro" id="IPR008983">
    <property type="entry name" value="Tumour_necrosis_fac-like_dom"/>
</dbReference>
<evidence type="ECO:0000313" key="11">
    <source>
        <dbReference type="Proteomes" id="UP001187343"/>
    </source>
</evidence>
<keyword evidence="2" id="KW-0805">Transcription regulation</keyword>
<dbReference type="InterPro" id="IPR035965">
    <property type="entry name" value="PAS-like_dom_sf"/>
</dbReference>
<dbReference type="GO" id="GO:0000981">
    <property type="term" value="F:DNA-binding transcription factor activity, RNA polymerase II-specific"/>
    <property type="evidence" value="ECO:0007669"/>
    <property type="project" value="TreeGrafter"/>
</dbReference>
<dbReference type="Pfam" id="PF00386">
    <property type="entry name" value="C1q"/>
    <property type="match status" value="1"/>
</dbReference>
<dbReference type="Pfam" id="PF14598">
    <property type="entry name" value="PAS_11"/>
    <property type="match status" value="1"/>
</dbReference>
<comment type="subcellular location">
    <subcellularLocation>
        <location evidence="1">Nucleus</location>
    </subcellularLocation>
</comment>
<sequence length="836" mass="93416">MRSRTQTSSHLPFVWALVFFRYFYTLRYKYRVSPRVVTAEECFFFPSGVRLSSLRLYKPRETRIITHSQTEISARMSVGCDTSVRRILRASKRFRSTKGASKARRDHINGEIRNMRALLPISAEDQERLSYLHSMSLICTYVRKSVLLAGAHEDSGGRVSPLFESFLQALPGFIVALTRDGKLVYVSENVPEYLGLSMVDVLQGDTFFDMMDSRDAEAARVVLRERCVSAERSFVCRMHTSKAFRLQFGSCCSMLVRGRFQDGPPNAALFVALCTPTANRLKDSELLNASACFQTLHRPDMRLTHAPCSVLFHLGFSAEELIGRSWYELLHPDDLTLAAGCHHTLIGEDSDANGEMLVRLQCKDLSWIWLYICASTDRARETIACTNHVISEAEAVYLKDKLYGSALKSQSVCVALEPAKTTRQTLRRSSETSDGSVGAEVDLRSASFATAEQPAFFSTPPYSPTSSHSSDFLSDGYNAFERLPDGSQAFPQPFCAVPPVCLRDAHLVPVYQTLDVCDASDCVLHPEDFAAFPLPPESDPLTPEPSPTADERFLYSETERAEIGTLASQIRSLASSFDAYSATRLSQSGWTPEPEPLLDETVIDSILRDLVSAKEPDCSWNRFCHQMNQQISGYISEVLQQESGVQTEHLNVEKSCSDLTSPEVQQHILTGLYTELAELRSTVKSLKNKLEVTEEQFKRNEYKVAFAATLGPIGNFGPFNTVITLVYKDVFVNEGKAYNPTTGIFTAPINGVYFFTFSGHNHSSKPMGLQLFKNGKQMITVYNHPQGGRYETGSNSISLTLEEGDHVYMCLLQNTWVFDNGNDHTSFTGHLLFSLS</sequence>
<dbReference type="PROSITE" id="PS50871">
    <property type="entry name" value="C1Q"/>
    <property type="match status" value="1"/>
</dbReference>
<feature type="domain" description="C1q" evidence="9">
    <location>
        <begin position="699"/>
        <end position="836"/>
    </location>
</feature>
<feature type="coiled-coil region" evidence="6">
    <location>
        <begin position="669"/>
        <end position="703"/>
    </location>
</feature>
<evidence type="ECO:0008006" key="12">
    <source>
        <dbReference type="Google" id="ProtNLM"/>
    </source>
</evidence>
<keyword evidence="11" id="KW-1185">Reference proteome</keyword>
<comment type="caution">
    <text evidence="10">The sequence shown here is derived from an EMBL/GenBank/DDBJ whole genome shotgun (WGS) entry which is preliminary data.</text>
</comment>
<dbReference type="SMART" id="SM00091">
    <property type="entry name" value="PAS"/>
    <property type="match status" value="2"/>
</dbReference>
<keyword evidence="4" id="KW-0804">Transcription</keyword>
<evidence type="ECO:0000259" key="8">
    <source>
        <dbReference type="PROSITE" id="PS50112"/>
    </source>
</evidence>
<reference evidence="10" key="1">
    <citation type="submission" date="2023-08" db="EMBL/GenBank/DDBJ databases">
        <title>Chromosome-level Genome Assembly of mud carp (Cirrhinus molitorella).</title>
        <authorList>
            <person name="Liu H."/>
        </authorList>
    </citation>
    <scope>NUCLEOTIDE SEQUENCE</scope>
    <source>
        <strain evidence="10">Prfri</strain>
        <tissue evidence="10">Muscle</tissue>
    </source>
</reference>
<protein>
    <recommendedName>
        <fullName evidence="12">Neuronal PAS domain-containing protein 4-like</fullName>
    </recommendedName>
</protein>
<dbReference type="SUPFAM" id="SSF55785">
    <property type="entry name" value="PYP-like sensor domain (PAS domain)"/>
    <property type="match status" value="2"/>
</dbReference>
<dbReference type="InterPro" id="IPR000014">
    <property type="entry name" value="PAS"/>
</dbReference>
<evidence type="ECO:0000256" key="2">
    <source>
        <dbReference type="ARBA" id="ARBA00023015"/>
    </source>
</evidence>
<keyword evidence="7" id="KW-1133">Transmembrane helix</keyword>
<keyword evidence="3" id="KW-0238">DNA-binding</keyword>
<dbReference type="Proteomes" id="UP001187343">
    <property type="component" value="Unassembled WGS sequence"/>
</dbReference>
<dbReference type="EMBL" id="JAUYZG010000010">
    <property type="protein sequence ID" value="KAK2896191.1"/>
    <property type="molecule type" value="Genomic_DNA"/>
</dbReference>
<evidence type="ECO:0000313" key="10">
    <source>
        <dbReference type="EMBL" id="KAK2896191.1"/>
    </source>
</evidence>
<dbReference type="PROSITE" id="PS50112">
    <property type="entry name" value="PAS"/>
    <property type="match status" value="2"/>
</dbReference>
<feature type="domain" description="PAS" evidence="8">
    <location>
        <begin position="314"/>
        <end position="334"/>
    </location>
</feature>
<evidence type="ECO:0000256" key="7">
    <source>
        <dbReference type="SAM" id="Phobius"/>
    </source>
</evidence>
<name>A0AA88PW39_9TELE</name>
<feature type="domain" description="PAS" evidence="8">
    <location>
        <begin position="159"/>
        <end position="225"/>
    </location>
</feature>
<dbReference type="InterPro" id="IPR056192">
    <property type="entry name" value="bHLH_NPAS4"/>
</dbReference>
<dbReference type="InterPro" id="IPR001073">
    <property type="entry name" value="C1q_dom"/>
</dbReference>
<keyword evidence="7" id="KW-0812">Transmembrane</keyword>
<dbReference type="GO" id="GO:0005634">
    <property type="term" value="C:nucleus"/>
    <property type="evidence" value="ECO:0007669"/>
    <property type="project" value="UniProtKB-SubCell"/>
</dbReference>
<evidence type="ECO:0000256" key="1">
    <source>
        <dbReference type="ARBA" id="ARBA00004123"/>
    </source>
</evidence>
<evidence type="ECO:0000256" key="3">
    <source>
        <dbReference type="ARBA" id="ARBA00023125"/>
    </source>
</evidence>
<dbReference type="SMART" id="SM00110">
    <property type="entry name" value="C1Q"/>
    <property type="match status" value="1"/>
</dbReference>